<dbReference type="Pfam" id="PF11941">
    <property type="entry name" value="DUF3459"/>
    <property type="match status" value="1"/>
</dbReference>
<dbReference type="GO" id="GO:0009313">
    <property type="term" value="P:oligosaccharide catabolic process"/>
    <property type="evidence" value="ECO:0007669"/>
    <property type="project" value="TreeGrafter"/>
</dbReference>
<gene>
    <name evidence="5" type="ORF">SAMN04488115_1176</name>
</gene>
<reference evidence="5 6" key="1">
    <citation type="submission" date="2016-10" db="EMBL/GenBank/DDBJ databases">
        <authorList>
            <person name="de Groot N.N."/>
        </authorList>
    </citation>
    <scope>NUCLEOTIDE SEQUENCE [LARGE SCALE GENOMIC DNA]</scope>
    <source>
        <strain evidence="5 6">DSM 26656</strain>
    </source>
</reference>
<evidence type="ECO:0000256" key="1">
    <source>
        <dbReference type="ARBA" id="ARBA00008061"/>
    </source>
</evidence>
<keyword evidence="3" id="KW-0326">Glycosidase</keyword>
<dbReference type="RefSeq" id="WP_103875423.1">
    <property type="nucleotide sequence ID" value="NZ_FNUY01000017.1"/>
</dbReference>
<dbReference type="InterPro" id="IPR022567">
    <property type="entry name" value="DUF3459"/>
</dbReference>
<dbReference type="PANTHER" id="PTHR10357:SF179">
    <property type="entry name" value="NEUTRAL AND BASIC AMINO ACID TRANSPORT PROTEIN RBAT"/>
    <property type="match status" value="1"/>
</dbReference>
<dbReference type="SUPFAM" id="SSF51445">
    <property type="entry name" value="(Trans)glycosidases"/>
    <property type="match status" value="1"/>
</dbReference>
<protein>
    <submittedName>
        <fullName evidence="5">Alpha-glucosidase</fullName>
    </submittedName>
</protein>
<organism evidence="5 6">
    <name type="scientific">Bosea lathyri</name>
    <dbReference type="NCBI Taxonomy" id="1036778"/>
    <lineage>
        <taxon>Bacteria</taxon>
        <taxon>Pseudomonadati</taxon>
        <taxon>Pseudomonadota</taxon>
        <taxon>Alphaproteobacteria</taxon>
        <taxon>Hyphomicrobiales</taxon>
        <taxon>Boseaceae</taxon>
        <taxon>Bosea</taxon>
    </lineage>
</organism>
<dbReference type="AlphaFoldDB" id="A0A1H6D7P9"/>
<keyword evidence="6" id="KW-1185">Reference proteome</keyword>
<dbReference type="Proteomes" id="UP000236743">
    <property type="component" value="Unassembled WGS sequence"/>
</dbReference>
<dbReference type="Gene3D" id="3.20.20.80">
    <property type="entry name" value="Glycosidases"/>
    <property type="match status" value="2"/>
</dbReference>
<dbReference type="InterPro" id="IPR013780">
    <property type="entry name" value="Glyco_hydro_b"/>
</dbReference>
<name>A0A1H6D7P9_9HYPH</name>
<dbReference type="FunFam" id="3.90.400.10:FF:000002">
    <property type="entry name" value="Sucrose isomerase"/>
    <property type="match status" value="1"/>
</dbReference>
<proteinExistence type="inferred from homology"/>
<dbReference type="InterPro" id="IPR017853">
    <property type="entry name" value="GH"/>
</dbReference>
<dbReference type="Gene3D" id="3.90.400.10">
    <property type="entry name" value="Oligo-1,6-glucosidase, Domain 2"/>
    <property type="match status" value="1"/>
</dbReference>
<evidence type="ECO:0000256" key="2">
    <source>
        <dbReference type="ARBA" id="ARBA00022801"/>
    </source>
</evidence>
<dbReference type="GO" id="GO:0004556">
    <property type="term" value="F:alpha-amylase activity"/>
    <property type="evidence" value="ECO:0007669"/>
    <property type="project" value="TreeGrafter"/>
</dbReference>
<accession>A0A1H6D7P9</accession>
<evidence type="ECO:0000259" key="4">
    <source>
        <dbReference type="SMART" id="SM00642"/>
    </source>
</evidence>
<dbReference type="OrthoDB" id="9805159at2"/>
<keyword evidence="2" id="KW-0378">Hydrolase</keyword>
<dbReference type="SUPFAM" id="SSF51011">
    <property type="entry name" value="Glycosyl hydrolase domain"/>
    <property type="match status" value="1"/>
</dbReference>
<sequence>MIARWWQAAVIYQIYPRSFQDTNGDGIGDLAGIAQRLDYLADLGMDTIWISPIYPSPMADFGYDVADYCNVDPRFGTLADFDDLLAQIHARGLKLVLDFVPNHSSDHHPWFVESRSSRDHPRRDWYIWRDPAPDGGPPNNWISDFGGSAWEWDEPTGQYYYHAFLKEQPDLNWRNPAVQLAMYEVIRFWFDRGVDGFRIDVLWHMVKAADFPDNPLNPAYRPEMGDMHRLLQLHSTDQPEIHAIAAEMRAIADEYGTRGEGERVLIGEIYLPVDRLMSYYGGERRELHLPFNFQLIDAPWQAPALARLIADYEAALPPDGWPNWVLGNHDRPRIASKRGEAQSRIAAMLLLTLRGTPTLYYGDELGLSDVQIPPAQVQDPRELREPGLGLGRDPVRTPMPWEAGVNGEASVHGEASANAGFSTASPWLPLNADWPVRNVAVMAEDPASLLTLYRRLLTVRRAHPALAIGDFMLLDSEEDVLAYERRHGAQRLVVALNLSGQSQRLELPESPSDWRLLLSTSAESLVIENNVLLLRGDEGVILAA</sequence>
<dbReference type="SMART" id="SM00642">
    <property type="entry name" value="Aamy"/>
    <property type="match status" value="1"/>
</dbReference>
<dbReference type="Gene3D" id="2.60.40.1180">
    <property type="entry name" value="Golgi alpha-mannosidase II"/>
    <property type="match status" value="1"/>
</dbReference>
<dbReference type="InterPro" id="IPR045857">
    <property type="entry name" value="O16G_dom_2"/>
</dbReference>
<dbReference type="InterPro" id="IPR006047">
    <property type="entry name" value="GH13_cat_dom"/>
</dbReference>
<dbReference type="CDD" id="cd11331">
    <property type="entry name" value="AmyAc_OligoGlu_like"/>
    <property type="match status" value="1"/>
</dbReference>
<comment type="similarity">
    <text evidence="1">Belongs to the glycosyl hydrolase 13 family.</text>
</comment>
<evidence type="ECO:0000313" key="5">
    <source>
        <dbReference type="EMBL" id="SEG80775.1"/>
    </source>
</evidence>
<feature type="domain" description="Glycosyl hydrolase family 13 catalytic" evidence="4">
    <location>
        <begin position="13"/>
        <end position="396"/>
    </location>
</feature>
<dbReference type="EMBL" id="FNUY01000017">
    <property type="protein sequence ID" value="SEG80775.1"/>
    <property type="molecule type" value="Genomic_DNA"/>
</dbReference>
<evidence type="ECO:0000313" key="6">
    <source>
        <dbReference type="Proteomes" id="UP000236743"/>
    </source>
</evidence>
<dbReference type="PANTHER" id="PTHR10357">
    <property type="entry name" value="ALPHA-AMYLASE FAMILY MEMBER"/>
    <property type="match status" value="1"/>
</dbReference>
<dbReference type="Pfam" id="PF00128">
    <property type="entry name" value="Alpha-amylase"/>
    <property type="match status" value="1"/>
</dbReference>
<evidence type="ECO:0000256" key="3">
    <source>
        <dbReference type="ARBA" id="ARBA00023295"/>
    </source>
</evidence>